<evidence type="ECO:0008006" key="4">
    <source>
        <dbReference type="Google" id="ProtNLM"/>
    </source>
</evidence>
<evidence type="ECO:0000256" key="2">
    <source>
        <dbReference type="SAM" id="Phobius"/>
    </source>
</evidence>
<name>A0A6C0AUL7_9ZZZZ</name>
<keyword evidence="2" id="KW-0472">Membrane</keyword>
<keyword evidence="2" id="KW-1133">Transmembrane helix</keyword>
<reference evidence="3" key="1">
    <citation type="journal article" date="2020" name="Nature">
        <title>Giant virus diversity and host interactions through global metagenomics.</title>
        <authorList>
            <person name="Schulz F."/>
            <person name="Roux S."/>
            <person name="Paez-Espino D."/>
            <person name="Jungbluth S."/>
            <person name="Walsh D.A."/>
            <person name="Denef V.J."/>
            <person name="McMahon K.D."/>
            <person name="Konstantinidis K.T."/>
            <person name="Eloe-Fadrosh E.A."/>
            <person name="Kyrpides N.C."/>
            <person name="Woyke T."/>
        </authorList>
    </citation>
    <scope>NUCLEOTIDE SEQUENCE</scope>
    <source>
        <strain evidence="3">GVMAG-S-1103017-74</strain>
    </source>
</reference>
<keyword evidence="2" id="KW-0812">Transmembrane</keyword>
<proteinExistence type="predicted"/>
<dbReference type="EMBL" id="MN740864">
    <property type="protein sequence ID" value="QHS82981.1"/>
    <property type="molecule type" value="Genomic_DNA"/>
</dbReference>
<feature type="transmembrane region" description="Helical" evidence="2">
    <location>
        <begin position="265"/>
        <end position="285"/>
    </location>
</feature>
<dbReference type="Gene3D" id="3.90.1720.10">
    <property type="entry name" value="endopeptidase domain like (from Nostoc punctiforme)"/>
    <property type="match status" value="1"/>
</dbReference>
<feature type="region of interest" description="Disordered" evidence="1">
    <location>
        <begin position="1"/>
        <end position="29"/>
    </location>
</feature>
<organism evidence="3">
    <name type="scientific">viral metagenome</name>
    <dbReference type="NCBI Taxonomy" id="1070528"/>
    <lineage>
        <taxon>unclassified sequences</taxon>
        <taxon>metagenomes</taxon>
        <taxon>organismal metagenomes</taxon>
    </lineage>
</organism>
<evidence type="ECO:0000313" key="3">
    <source>
        <dbReference type="EMBL" id="QHS82981.1"/>
    </source>
</evidence>
<accession>A0A6C0AUL7</accession>
<dbReference type="AlphaFoldDB" id="A0A6C0AUL7"/>
<sequence>MAMQPIMHGSMRQSSASRPERASPRTPSRFVPHAALEAALQRTAATPRPSWPAHVRHLAAWFTASHPAMAPYKRKHAPPDRAAVLAAALWDVLHAQLAAHAAGEAALDDVDVYFDPRTRECIAPDDAAGLRAAAHGAGRVHAPRPLRLGDVLYSAQSVVVPHMVHPCLYVGGGRVVHVTTEHTSIVHIERHTRDAPSWAPITHAPVEVFGTPTPAARRGRVFRALACIGVWPYHPLWNTCEHFVRAVSGVPRGLRVSSLRSAAPMYAIVVVALWALVMLAVVHGWKWRAHRAARTP</sequence>
<evidence type="ECO:0000256" key="1">
    <source>
        <dbReference type="SAM" id="MobiDB-lite"/>
    </source>
</evidence>
<protein>
    <recommendedName>
        <fullName evidence="4">LRAT domain-containing protein</fullName>
    </recommendedName>
</protein>